<sequence>MTDTPKEEQTTVEQFEPEATAVEEPTAESSTADEPAAAPAVATRRSIPWERVFAYGVVPALALVLAVAGGYLFWRNYTADAAEQAREDSVAAARSIAISMLTYEPQSVEQQLGAAKEQLTGTFRDTYSSLIDTVVVPGAKERQISAVTDVPAAASVSAEPDHAVVLLFVNQTVTVGSEPPTNTASSVRVTLDKVGDHWRVSEFQPI</sequence>
<dbReference type="AlphaFoldDB" id="A0A5Q5BPM1"/>
<evidence type="ECO:0000256" key="2">
    <source>
        <dbReference type="ARBA" id="ARBA00023136"/>
    </source>
</evidence>
<feature type="transmembrane region" description="Helical" evidence="4">
    <location>
        <begin position="52"/>
        <end position="74"/>
    </location>
</feature>
<feature type="compositionally biased region" description="Low complexity" evidence="3">
    <location>
        <begin position="17"/>
        <end position="40"/>
    </location>
</feature>
<dbReference type="EMBL" id="CP000384">
    <property type="protein sequence ID" value="ABG10192.1"/>
    <property type="molecule type" value="Genomic_DNA"/>
</dbReference>
<evidence type="ECO:0000256" key="3">
    <source>
        <dbReference type="SAM" id="MobiDB-lite"/>
    </source>
</evidence>
<dbReference type="KEGG" id="mmc:Mmcs_4087"/>
<comment type="subcellular location">
    <subcellularLocation>
        <location evidence="1">Membrane</location>
    </subcellularLocation>
</comment>
<evidence type="ECO:0000256" key="1">
    <source>
        <dbReference type="ARBA" id="ARBA00004370"/>
    </source>
</evidence>
<gene>
    <name evidence="5" type="ordered locus">Mmcs_4087</name>
</gene>
<reference evidence="5" key="1">
    <citation type="submission" date="2006-06" db="EMBL/GenBank/DDBJ databases">
        <title>Complete sequence of chromosome of Mycobacterium sp. MCS.</title>
        <authorList>
            <consortium name="US DOE Joint Genome Institute"/>
            <person name="Copeland A."/>
            <person name="Lucas S."/>
            <person name="Lapidus A."/>
            <person name="Barry K."/>
            <person name="Detter J.C."/>
            <person name="Glavina del Rio T."/>
            <person name="Hammon N."/>
            <person name="Israni S."/>
            <person name="Dalin E."/>
            <person name="Tice H."/>
            <person name="Pitluck S."/>
            <person name="Martinez M."/>
            <person name="Schmutz J."/>
            <person name="Larimer F."/>
            <person name="Land M."/>
            <person name="Hauser L."/>
            <person name="Kyrpides N."/>
            <person name="Kim E."/>
            <person name="Miller C.D."/>
            <person name="Hughes J.E."/>
            <person name="Anderson A.J."/>
            <person name="Sims R.C."/>
            <person name="Richardson P."/>
        </authorList>
    </citation>
    <scope>NUCLEOTIDE SEQUENCE [LARGE SCALE GENOMIC DNA]</scope>
    <source>
        <strain evidence="5">MCS</strain>
    </source>
</reference>
<accession>A0A5Q5BPM1</accession>
<protein>
    <recommendedName>
        <fullName evidence="6">Twin-arginine translocation pathway signal</fullName>
    </recommendedName>
</protein>
<dbReference type="GO" id="GO:0016020">
    <property type="term" value="C:membrane"/>
    <property type="evidence" value="ECO:0007669"/>
    <property type="project" value="UniProtKB-SubCell"/>
</dbReference>
<evidence type="ECO:0008006" key="6">
    <source>
        <dbReference type="Google" id="ProtNLM"/>
    </source>
</evidence>
<keyword evidence="4" id="KW-0812">Transmembrane</keyword>
<keyword evidence="2 4" id="KW-0472">Membrane</keyword>
<keyword evidence="4" id="KW-1133">Transmembrane helix</keyword>
<feature type="region of interest" description="Disordered" evidence="3">
    <location>
        <begin position="1"/>
        <end position="40"/>
    </location>
</feature>
<dbReference type="PANTHER" id="PTHR37042">
    <property type="entry name" value="OUTER MEMBRANE PROTEIN RV1973"/>
    <property type="match status" value="1"/>
</dbReference>
<evidence type="ECO:0000313" key="5">
    <source>
        <dbReference type="EMBL" id="ABG10192.1"/>
    </source>
</evidence>
<dbReference type="PANTHER" id="PTHR37042:SF4">
    <property type="entry name" value="OUTER MEMBRANE PROTEIN RV1973"/>
    <property type="match status" value="1"/>
</dbReference>
<evidence type="ECO:0000256" key="4">
    <source>
        <dbReference type="SAM" id="Phobius"/>
    </source>
</evidence>
<organism evidence="5">
    <name type="scientific">Mycobacterium sp. (strain MCS)</name>
    <dbReference type="NCBI Taxonomy" id="164756"/>
    <lineage>
        <taxon>Bacteria</taxon>
        <taxon>Bacillati</taxon>
        <taxon>Actinomycetota</taxon>
        <taxon>Actinomycetes</taxon>
        <taxon>Mycobacteriales</taxon>
        <taxon>Mycobacteriaceae</taxon>
        <taxon>Mycobacterium</taxon>
    </lineage>
</organism>
<proteinExistence type="predicted"/>
<name>A0A5Q5BPM1_MYCSS</name>